<dbReference type="PANTHER" id="PTHR47951">
    <property type="entry name" value="OS08G0547900 PROTEIN"/>
    <property type="match status" value="1"/>
</dbReference>
<dbReference type="InterPro" id="IPR002401">
    <property type="entry name" value="Cyt_P450_E_grp-I"/>
</dbReference>
<dbReference type="Gramene" id="evm.model.05.1583">
    <property type="protein sequence ID" value="cds.evm.model.05.1583"/>
    <property type="gene ID" value="evm.TU.05.1583"/>
</dbReference>
<comment type="similarity">
    <text evidence="2 9">Belongs to the cytochrome P450 family.</text>
</comment>
<dbReference type="Pfam" id="PF00067">
    <property type="entry name" value="p450"/>
    <property type="match status" value="1"/>
</dbReference>
<keyword evidence="3 8" id="KW-0349">Heme</keyword>
<name>A0A803PLW5_CANSA</name>
<comment type="cofactor">
    <cofactor evidence="1 8">
        <name>heme</name>
        <dbReference type="ChEBI" id="CHEBI:30413"/>
    </cofactor>
</comment>
<dbReference type="PRINTS" id="PR00385">
    <property type="entry name" value="P450"/>
</dbReference>
<sequence>MVLVDHQKIIDSTTPAARPSLWMGTKLYVVITSPQLVGEVVSQQDKVFANRDVSISAFIYTHGGNNVAFAPYGPKWKNYRKIMVQEMSSTTVLSNLYYFRKEEVRKSVRWLFKNVNTPIDIGRLAYQISMNNVMRMTIGATLEGDDVVSRDIDQFKKMTEDLMMLVAKLNVSDIFPALKWFNLQGIERDTRKINRAFEVMIENAMAKRKKVMTNPLAVKSSRKDFLQFLMELCENQNTEEAPITTSEIKGLLMDMFVGGTDTTISTVEWAMAEMLKNPSVLIKVQEELKQIVGLNNNVEESHLTKLTYLNNVFKETLRLHPPAPFLLPRSPTQSTIVGGYTIPKGSTIFLNVWSIHRDPSIWENPLEFKPERFDESGASGNNYNFLGNNLNYFPFGSGRRICAGISLAERMVMLILASFLHYFDWKLPSGTKIELSDKFGLVVNKKNPLKAIPTPRLSNVDLYTTML</sequence>
<dbReference type="GO" id="GO:0004497">
    <property type="term" value="F:monooxygenase activity"/>
    <property type="evidence" value="ECO:0007669"/>
    <property type="project" value="UniProtKB-KW"/>
</dbReference>
<dbReference type="PROSITE" id="PS00086">
    <property type="entry name" value="CYTOCHROME_P450"/>
    <property type="match status" value="1"/>
</dbReference>
<dbReference type="EnsemblPlants" id="evm.model.05.1583">
    <property type="protein sequence ID" value="cds.evm.model.05.1583"/>
    <property type="gene ID" value="evm.TU.05.1583"/>
</dbReference>
<dbReference type="InterPro" id="IPR001128">
    <property type="entry name" value="Cyt_P450"/>
</dbReference>
<dbReference type="InterPro" id="IPR036396">
    <property type="entry name" value="Cyt_P450_sf"/>
</dbReference>
<evidence type="ECO:0000313" key="11">
    <source>
        <dbReference type="Proteomes" id="UP000596661"/>
    </source>
</evidence>
<evidence type="ECO:0000256" key="3">
    <source>
        <dbReference type="ARBA" id="ARBA00022617"/>
    </source>
</evidence>
<dbReference type="PANTHER" id="PTHR47951:SF7">
    <property type="entry name" value="FLAVONOID 3',5'-HYDROXYLASE-LIKE ISOFORM X1"/>
    <property type="match status" value="1"/>
</dbReference>
<dbReference type="InterPro" id="IPR017972">
    <property type="entry name" value="Cyt_P450_CS"/>
</dbReference>
<dbReference type="GO" id="GO:0016705">
    <property type="term" value="F:oxidoreductase activity, acting on paired donors, with incorporation or reduction of molecular oxygen"/>
    <property type="evidence" value="ECO:0007669"/>
    <property type="project" value="InterPro"/>
</dbReference>
<keyword evidence="5 9" id="KW-0560">Oxidoreductase</keyword>
<reference evidence="10" key="2">
    <citation type="submission" date="2021-03" db="UniProtKB">
        <authorList>
            <consortium name="EnsemblPlants"/>
        </authorList>
    </citation>
    <scope>IDENTIFICATION</scope>
</reference>
<dbReference type="FunFam" id="1.10.630.10:FF:000126">
    <property type="entry name" value="Predicted protein"/>
    <property type="match status" value="1"/>
</dbReference>
<evidence type="ECO:0000256" key="2">
    <source>
        <dbReference type="ARBA" id="ARBA00010617"/>
    </source>
</evidence>
<accession>A0A803PLW5</accession>
<organism evidence="10 11">
    <name type="scientific">Cannabis sativa</name>
    <name type="common">Hemp</name>
    <name type="synonym">Marijuana</name>
    <dbReference type="NCBI Taxonomy" id="3483"/>
    <lineage>
        <taxon>Eukaryota</taxon>
        <taxon>Viridiplantae</taxon>
        <taxon>Streptophyta</taxon>
        <taxon>Embryophyta</taxon>
        <taxon>Tracheophyta</taxon>
        <taxon>Spermatophyta</taxon>
        <taxon>Magnoliopsida</taxon>
        <taxon>eudicotyledons</taxon>
        <taxon>Gunneridae</taxon>
        <taxon>Pentapetalae</taxon>
        <taxon>rosids</taxon>
        <taxon>fabids</taxon>
        <taxon>Rosales</taxon>
        <taxon>Cannabaceae</taxon>
        <taxon>Cannabis</taxon>
    </lineage>
</organism>
<dbReference type="EMBL" id="UZAU01000542">
    <property type="status" value="NOT_ANNOTATED_CDS"/>
    <property type="molecule type" value="Genomic_DNA"/>
</dbReference>
<dbReference type="GO" id="GO:0020037">
    <property type="term" value="F:heme binding"/>
    <property type="evidence" value="ECO:0007669"/>
    <property type="project" value="InterPro"/>
</dbReference>
<evidence type="ECO:0000256" key="9">
    <source>
        <dbReference type="RuleBase" id="RU000461"/>
    </source>
</evidence>
<dbReference type="GO" id="GO:0005506">
    <property type="term" value="F:iron ion binding"/>
    <property type="evidence" value="ECO:0007669"/>
    <property type="project" value="InterPro"/>
</dbReference>
<evidence type="ECO:0000256" key="6">
    <source>
        <dbReference type="ARBA" id="ARBA00023004"/>
    </source>
</evidence>
<keyword evidence="6 8" id="KW-0408">Iron</keyword>
<dbReference type="AlphaFoldDB" id="A0A803PLW5"/>
<evidence type="ECO:0000256" key="8">
    <source>
        <dbReference type="PIRSR" id="PIRSR602401-1"/>
    </source>
</evidence>
<keyword evidence="4 8" id="KW-0479">Metal-binding</keyword>
<evidence type="ECO:0000256" key="5">
    <source>
        <dbReference type="ARBA" id="ARBA00023002"/>
    </source>
</evidence>
<evidence type="ECO:0000256" key="4">
    <source>
        <dbReference type="ARBA" id="ARBA00022723"/>
    </source>
</evidence>
<evidence type="ECO:0000256" key="1">
    <source>
        <dbReference type="ARBA" id="ARBA00001971"/>
    </source>
</evidence>
<evidence type="ECO:0000256" key="7">
    <source>
        <dbReference type="ARBA" id="ARBA00023033"/>
    </source>
</evidence>
<keyword evidence="11" id="KW-1185">Reference proteome</keyword>
<feature type="binding site" description="axial binding residue" evidence="8">
    <location>
        <position position="402"/>
    </location>
    <ligand>
        <name>heme</name>
        <dbReference type="ChEBI" id="CHEBI:30413"/>
    </ligand>
    <ligandPart>
        <name>Fe</name>
        <dbReference type="ChEBI" id="CHEBI:18248"/>
    </ligandPart>
</feature>
<protein>
    <recommendedName>
        <fullName evidence="12">Cytochrome P450</fullName>
    </recommendedName>
</protein>
<dbReference type="PRINTS" id="PR00463">
    <property type="entry name" value="EP450I"/>
</dbReference>
<evidence type="ECO:0000313" key="10">
    <source>
        <dbReference type="EnsemblPlants" id="cds.evm.model.05.1583"/>
    </source>
</evidence>
<dbReference type="SUPFAM" id="SSF48264">
    <property type="entry name" value="Cytochrome P450"/>
    <property type="match status" value="1"/>
</dbReference>
<reference evidence="10" key="1">
    <citation type="submission" date="2018-11" db="EMBL/GenBank/DDBJ databases">
        <authorList>
            <person name="Grassa J C."/>
        </authorList>
    </citation>
    <scope>NUCLEOTIDE SEQUENCE [LARGE SCALE GENOMIC DNA]</scope>
</reference>
<keyword evidence="7 9" id="KW-0503">Monooxygenase</keyword>
<dbReference type="Proteomes" id="UP000596661">
    <property type="component" value="Chromosome 5"/>
</dbReference>
<evidence type="ECO:0008006" key="12">
    <source>
        <dbReference type="Google" id="ProtNLM"/>
    </source>
</evidence>
<dbReference type="OMA" id="MELCENQ"/>
<proteinExistence type="inferred from homology"/>
<dbReference type="Gene3D" id="1.10.630.10">
    <property type="entry name" value="Cytochrome P450"/>
    <property type="match status" value="1"/>
</dbReference>